<sequence>MEDYLDKNHYTGAALGVARGNMLVYSKGYGTSVKGTTMEPSTLLPVSSISKTITAVAILRLVQDGKLSLADRVFGGGGLLQSLKPWKGASDHRLQKITVEHLLHHTAGWSQQKPPLYDPLMNEVYLARGHNVLNISKEMDLIGELKQKDVIQFMMGRKLDHAPGTTYEYSNLGYSILGQVIEEVSWMSYEDYVREYVFEPLGMWQTRLKPPGESDPTENIYSIAFQDGEVPFMGYPNAKSPSISLIDSSLGWYSTVYDIMRFVTGLADGTLLTRDSYQYLLTPPSSPMFEHQETWPGMGVRVSNTGAWWQVADPHDNEIIIFHQATSMAFTKPKDADVDSMSWVLIMSSNNRKNLRLFDEIFSSINWPFRNLFLEDCGLSTQDTANDPQAVLLQSKISEHRFPTYLNALSRSSFYPTWINTYNFNGETFMSVVSTHQPNNAKPAAVSGLLISELKSKADEFSSQGLQLSFINSYGSSDHQGHIMQAAIFTSSTERTLLSGFHKSYEHYLHSLDRHREQGYLPVVQSISSRHGTPTVSFIFEKRGSANWNSYTNLTLEQLDGVVRSNALLDRTLHYLDSYNHQGTLFFSAIFLDEGLHTWHFQATVSEFEFQDAAKTYTRLGYHSSVITGYEHNNELNFAVLWVKK</sequence>
<dbReference type="Pfam" id="PF17660">
    <property type="entry name" value="BTRD1"/>
    <property type="match status" value="1"/>
</dbReference>
<dbReference type="InterPro" id="IPR001466">
    <property type="entry name" value="Beta-lactam-related"/>
</dbReference>
<dbReference type="GeneID" id="100891431"/>
<dbReference type="AlphaFoldDB" id="A0A7M7N7Q3"/>
<dbReference type="Gene3D" id="3.40.710.10">
    <property type="entry name" value="DD-peptidase/beta-lactamase superfamily"/>
    <property type="match status" value="1"/>
</dbReference>
<reference evidence="3" key="1">
    <citation type="submission" date="2015-02" db="EMBL/GenBank/DDBJ databases">
        <title>Genome sequencing for Strongylocentrotus purpuratus.</title>
        <authorList>
            <person name="Murali S."/>
            <person name="Liu Y."/>
            <person name="Vee V."/>
            <person name="English A."/>
            <person name="Wang M."/>
            <person name="Skinner E."/>
            <person name="Han Y."/>
            <person name="Muzny D.M."/>
            <person name="Worley K.C."/>
            <person name="Gibbs R.A."/>
        </authorList>
    </citation>
    <scope>NUCLEOTIDE SEQUENCE</scope>
</reference>
<dbReference type="SUPFAM" id="SSF56601">
    <property type="entry name" value="beta-lactamase/transpeptidase-like"/>
    <property type="match status" value="1"/>
</dbReference>
<dbReference type="InterPro" id="IPR012338">
    <property type="entry name" value="Beta-lactam/transpept-like"/>
</dbReference>
<dbReference type="InterPro" id="IPR050491">
    <property type="entry name" value="AmpC-like"/>
</dbReference>
<keyword evidence="3" id="KW-1185">Reference proteome</keyword>
<evidence type="ECO:0000313" key="3">
    <source>
        <dbReference type="Proteomes" id="UP000007110"/>
    </source>
</evidence>
<dbReference type="OrthoDB" id="5946976at2759"/>
<dbReference type="RefSeq" id="XP_030831260.1">
    <property type="nucleotide sequence ID" value="XM_030975400.1"/>
</dbReference>
<protein>
    <recommendedName>
        <fullName evidence="1">Beta-lactamase-related domain-containing protein</fullName>
    </recommendedName>
</protein>
<evidence type="ECO:0000313" key="2">
    <source>
        <dbReference type="EnsemblMetazoa" id="XP_030831260"/>
    </source>
</evidence>
<accession>A0A7M7N7Q3</accession>
<name>A0A7M7N7Q3_STRPU</name>
<dbReference type="InterPro" id="IPR049511">
    <property type="entry name" value="PGH-like_rpt"/>
</dbReference>
<dbReference type="PANTHER" id="PTHR46825:SF9">
    <property type="entry name" value="BETA-LACTAMASE-RELATED DOMAIN-CONTAINING PROTEIN"/>
    <property type="match status" value="1"/>
</dbReference>
<dbReference type="EnsemblMetazoa" id="XM_030975400">
    <property type="protein sequence ID" value="XP_030831260"/>
    <property type="gene ID" value="LOC100891431"/>
</dbReference>
<organism evidence="2 3">
    <name type="scientific">Strongylocentrotus purpuratus</name>
    <name type="common">Purple sea urchin</name>
    <dbReference type="NCBI Taxonomy" id="7668"/>
    <lineage>
        <taxon>Eukaryota</taxon>
        <taxon>Metazoa</taxon>
        <taxon>Echinodermata</taxon>
        <taxon>Eleutherozoa</taxon>
        <taxon>Echinozoa</taxon>
        <taxon>Echinoidea</taxon>
        <taxon>Euechinoidea</taxon>
        <taxon>Echinacea</taxon>
        <taxon>Camarodonta</taxon>
        <taxon>Echinidea</taxon>
        <taxon>Strongylocentrotidae</taxon>
        <taxon>Strongylocentrotus</taxon>
    </lineage>
</organism>
<feature type="domain" description="Beta-lactamase-related" evidence="1">
    <location>
        <begin position="2"/>
        <end position="325"/>
    </location>
</feature>
<dbReference type="Proteomes" id="UP000007110">
    <property type="component" value="Unassembled WGS sequence"/>
</dbReference>
<dbReference type="InParanoid" id="A0A7M7N7Q3"/>
<dbReference type="PANTHER" id="PTHR46825">
    <property type="entry name" value="D-ALANYL-D-ALANINE-CARBOXYPEPTIDASE/ENDOPEPTIDASE AMPH"/>
    <property type="match status" value="1"/>
</dbReference>
<dbReference type="Pfam" id="PF00144">
    <property type="entry name" value="Beta-lactamase"/>
    <property type="match status" value="1"/>
</dbReference>
<dbReference type="KEGG" id="spu:100891431"/>
<dbReference type="OMA" id="EHRDTWH"/>
<proteinExistence type="predicted"/>
<evidence type="ECO:0000259" key="1">
    <source>
        <dbReference type="Pfam" id="PF00144"/>
    </source>
</evidence>
<reference evidence="2" key="2">
    <citation type="submission" date="2021-01" db="UniProtKB">
        <authorList>
            <consortium name="EnsemblMetazoa"/>
        </authorList>
    </citation>
    <scope>IDENTIFICATION</scope>
</reference>